<feature type="compositionally biased region" description="Polar residues" evidence="14">
    <location>
        <begin position="442"/>
        <end position="459"/>
    </location>
</feature>
<keyword evidence="13" id="KW-0747">Spliceosome</keyword>
<feature type="domain" description="CCHC-type" evidence="15">
    <location>
        <begin position="334"/>
        <end position="348"/>
    </location>
</feature>
<reference evidence="16" key="1">
    <citation type="submission" date="2021-03" db="EMBL/GenBank/DDBJ databases">
        <authorList>
            <person name="Palmer J.M."/>
        </authorList>
    </citation>
    <scope>NUCLEOTIDE SEQUENCE</scope>
    <source>
        <strain evidence="16">ARV_011</strain>
    </source>
</reference>
<keyword evidence="4 13" id="KW-0507">mRNA processing</keyword>
<evidence type="ECO:0000256" key="1">
    <source>
        <dbReference type="ARBA" id="ARBA00004123"/>
    </source>
</evidence>
<dbReference type="GO" id="GO:0003729">
    <property type="term" value="F:mRNA binding"/>
    <property type="evidence" value="ECO:0007669"/>
    <property type="project" value="TreeGrafter"/>
</dbReference>
<feature type="compositionally biased region" description="Polar residues" evidence="14">
    <location>
        <begin position="28"/>
        <end position="42"/>
    </location>
</feature>
<keyword evidence="5 13" id="KW-0479">Metal-binding</keyword>
<dbReference type="GO" id="GO:0045131">
    <property type="term" value="F:pre-mRNA branch point binding"/>
    <property type="evidence" value="ECO:0007669"/>
    <property type="project" value="UniProtKB-UniRule"/>
</dbReference>
<dbReference type="SUPFAM" id="SSF57756">
    <property type="entry name" value="Retrovirus zinc finger-like domains"/>
    <property type="match status" value="1"/>
</dbReference>
<dbReference type="Proteomes" id="UP000790833">
    <property type="component" value="Unassembled WGS sequence"/>
</dbReference>
<dbReference type="EMBL" id="JAHMUF010000005">
    <property type="protein sequence ID" value="KAG7194982.1"/>
    <property type="molecule type" value="Genomic_DNA"/>
</dbReference>
<comment type="similarity">
    <text evidence="2 13">Belongs to the BBP/SF1 family.</text>
</comment>
<sequence>MSFYQRDASDLQTHFEARGRTAEYVPPLSSQTRTPDFSKTKWSGTPTRFKTIGNKKVDTIISGHLTQEQLDAYQQIFRIEEISDILRTAHQNHGEVVSLLPLGNLNKNPQLMRDPSPPPKYDKLGNRTNTREQRTKNMLEKERHFLVETAVSSISNFVAPMDYRKPIKTFERLYVPVKDYPDINFVGLLLGPRGNTLKQIQERSGAKLAIRGKGSVKDGKSTSIGNDDNDDGSAGSLVSFSHPYLDFNSDDLHVVITADSQKKIAEAIKMTNEIIEKAIMSPFGQNDLKRDQLRELAVLNGTLRETKPYDPDAFKKRQEDRQKRQQFDISKIVCNRCGHVGHYARDCKVNGYTASVQGSPEPHNYGGNGTNFKSNPRYGGYSNGPDTTTSTTSGAYGESQGSYNGGYNNYNGSQPSYGTVQGGGYNAQQQVGGYNDLRSFQGGDNNAYNSNNQHTTVSFNNNNNNNNNASHYRGNYRNNHESQHGDFTSYGGSGYKRQGGEDDSMPPWKRSRPDSSSPNWQNTNYNQSPSSSDTLHTRRPAYQAYQQHHQQQQQMPSYQQQLPPYQQQQPPPPPTIKAKPPPPPPGIKSSAPPPPPPGVKTGVPPPPPPGVKTGIPPPPPGIKAPAPPPPSIKPPPPPPS</sequence>
<evidence type="ECO:0000256" key="4">
    <source>
        <dbReference type="ARBA" id="ARBA00022664"/>
    </source>
</evidence>
<keyword evidence="17" id="KW-1185">Reference proteome</keyword>
<dbReference type="GO" id="GO:0000398">
    <property type="term" value="P:mRNA splicing, via spliceosome"/>
    <property type="evidence" value="ECO:0007669"/>
    <property type="project" value="UniProtKB-UniRule"/>
</dbReference>
<dbReference type="InterPro" id="IPR036612">
    <property type="entry name" value="KH_dom_type_1_sf"/>
</dbReference>
<evidence type="ECO:0000313" key="16">
    <source>
        <dbReference type="EMBL" id="KAG7194982.1"/>
    </source>
</evidence>
<accession>A0A9P7VBR2</accession>
<evidence type="ECO:0000256" key="2">
    <source>
        <dbReference type="ARBA" id="ARBA00010382"/>
    </source>
</evidence>
<dbReference type="SMART" id="SM00322">
    <property type="entry name" value="KH"/>
    <property type="match status" value="1"/>
</dbReference>
<feature type="region of interest" description="Disordered" evidence="14">
    <location>
        <begin position="19"/>
        <end position="42"/>
    </location>
</feature>
<evidence type="ECO:0000256" key="8">
    <source>
        <dbReference type="ARBA" id="ARBA00022884"/>
    </source>
</evidence>
<dbReference type="SUPFAM" id="SSF54791">
    <property type="entry name" value="Eukaryotic type KH-domain (KH-domain type I)"/>
    <property type="match status" value="1"/>
</dbReference>
<evidence type="ECO:0000256" key="14">
    <source>
        <dbReference type="SAM" id="MobiDB-lite"/>
    </source>
</evidence>
<feature type="compositionally biased region" description="Pro residues" evidence="14">
    <location>
        <begin position="569"/>
        <end position="640"/>
    </location>
</feature>
<evidence type="ECO:0000256" key="12">
    <source>
        <dbReference type="PROSITE-ProRule" id="PRU00117"/>
    </source>
</evidence>
<dbReference type="Pfam" id="PF16275">
    <property type="entry name" value="SF1-HH"/>
    <property type="match status" value="1"/>
</dbReference>
<proteinExistence type="inferred from homology"/>
<protein>
    <recommendedName>
        <fullName evidence="3 13">Branchpoint-bridging protein</fullName>
    </recommendedName>
</protein>
<dbReference type="Pfam" id="PF22675">
    <property type="entry name" value="KH-I_KHDC4-BBP"/>
    <property type="match status" value="1"/>
</dbReference>
<keyword evidence="7 13" id="KW-0862">Zinc</keyword>
<dbReference type="OrthoDB" id="6777263at2759"/>
<feature type="region of interest" description="Disordered" evidence="14">
    <location>
        <begin position="107"/>
        <end position="127"/>
    </location>
</feature>
<evidence type="ECO:0000256" key="9">
    <source>
        <dbReference type="ARBA" id="ARBA00023187"/>
    </source>
</evidence>
<feature type="region of interest" description="Disordered" evidence="14">
    <location>
        <begin position="419"/>
        <end position="640"/>
    </location>
</feature>
<evidence type="ECO:0000256" key="10">
    <source>
        <dbReference type="ARBA" id="ARBA00023242"/>
    </source>
</evidence>
<evidence type="ECO:0000256" key="11">
    <source>
        <dbReference type="PROSITE-ProRule" id="PRU00047"/>
    </source>
</evidence>
<dbReference type="Pfam" id="PF00098">
    <property type="entry name" value="zf-CCHC"/>
    <property type="match status" value="1"/>
</dbReference>
<keyword evidence="8 12" id="KW-0694">RNA-binding</keyword>
<evidence type="ECO:0000256" key="7">
    <source>
        <dbReference type="ARBA" id="ARBA00022833"/>
    </source>
</evidence>
<dbReference type="GO" id="GO:0048024">
    <property type="term" value="P:regulation of mRNA splicing, via spliceosome"/>
    <property type="evidence" value="ECO:0007669"/>
    <property type="project" value="TreeGrafter"/>
</dbReference>
<gene>
    <name evidence="16" type="ORF">KQ657_004093</name>
</gene>
<dbReference type="InterPro" id="IPR055256">
    <property type="entry name" value="KH_1_KHDC4/BBP-like"/>
</dbReference>
<dbReference type="PRINTS" id="PR01217">
    <property type="entry name" value="PRICHEXTENSN"/>
</dbReference>
<dbReference type="InterPro" id="IPR004087">
    <property type="entry name" value="KH_dom"/>
</dbReference>
<dbReference type="InterPro" id="IPR001878">
    <property type="entry name" value="Znf_CCHC"/>
</dbReference>
<dbReference type="PROSITE" id="PS50158">
    <property type="entry name" value="ZF_CCHC"/>
    <property type="match status" value="1"/>
</dbReference>
<dbReference type="InterPro" id="IPR045071">
    <property type="entry name" value="BBP-like"/>
</dbReference>
<feature type="region of interest" description="Disordered" evidence="14">
    <location>
        <begin position="211"/>
        <end position="232"/>
    </location>
</feature>
<evidence type="ECO:0000256" key="5">
    <source>
        <dbReference type="ARBA" id="ARBA00022723"/>
    </source>
</evidence>
<dbReference type="CDD" id="cd02395">
    <property type="entry name" value="KH-I_BBP"/>
    <property type="match status" value="1"/>
</dbReference>
<dbReference type="GO" id="GO:0008270">
    <property type="term" value="F:zinc ion binding"/>
    <property type="evidence" value="ECO:0007669"/>
    <property type="project" value="UniProtKB-UniRule"/>
</dbReference>
<evidence type="ECO:0000313" key="17">
    <source>
        <dbReference type="Proteomes" id="UP000790833"/>
    </source>
</evidence>
<dbReference type="Gene3D" id="3.30.1370.10">
    <property type="entry name" value="K Homology domain, type 1"/>
    <property type="match status" value="1"/>
</dbReference>
<dbReference type="InterPro" id="IPR036875">
    <property type="entry name" value="Znf_CCHC_sf"/>
</dbReference>
<comment type="subcellular location">
    <subcellularLocation>
        <location evidence="1 13">Nucleus</location>
    </subcellularLocation>
</comment>
<comment type="function">
    <text evidence="13">Necessary for the splicing of pre-mRNA. Has a role in the recognition of the branch site (5'-UACUAAC-3'), the pyrimidine tract and the 3'-splice site at the 3'-end of introns.</text>
</comment>
<evidence type="ECO:0000259" key="15">
    <source>
        <dbReference type="PROSITE" id="PS50158"/>
    </source>
</evidence>
<keyword evidence="10 13" id="KW-0539">Nucleus</keyword>
<dbReference type="InterPro" id="IPR047086">
    <property type="entry name" value="SF1-HH_sf"/>
</dbReference>
<name>A0A9P7VBR2_9ASCO</name>
<keyword evidence="6 11" id="KW-0863">Zinc-finger</keyword>
<dbReference type="GO" id="GO:0005681">
    <property type="term" value="C:spliceosomal complex"/>
    <property type="evidence" value="ECO:0007669"/>
    <property type="project" value="UniProtKB-KW"/>
</dbReference>
<dbReference type="InterPro" id="IPR032570">
    <property type="entry name" value="SF1-HH"/>
</dbReference>
<feature type="region of interest" description="Disordered" evidence="14">
    <location>
        <begin position="359"/>
        <end position="397"/>
    </location>
</feature>
<evidence type="ECO:0000256" key="3">
    <source>
        <dbReference type="ARBA" id="ARBA00017984"/>
    </source>
</evidence>
<comment type="caution">
    <text evidence="16">The sequence shown here is derived from an EMBL/GenBank/DDBJ whole genome shotgun (WGS) entry which is preliminary data.</text>
</comment>
<dbReference type="PANTHER" id="PTHR11208">
    <property type="entry name" value="RNA-BINDING PROTEIN RELATED"/>
    <property type="match status" value="1"/>
</dbReference>
<feature type="compositionally biased region" description="Low complexity" evidence="14">
    <location>
        <begin position="540"/>
        <end position="568"/>
    </location>
</feature>
<keyword evidence="9 13" id="KW-0508">mRNA splicing</keyword>
<dbReference type="Gene3D" id="6.10.140.1790">
    <property type="match status" value="1"/>
</dbReference>
<feature type="compositionally biased region" description="Polar residues" evidence="14">
    <location>
        <begin position="514"/>
        <end position="534"/>
    </location>
</feature>
<feature type="compositionally biased region" description="Polar residues" evidence="14">
    <location>
        <begin position="384"/>
        <end position="394"/>
    </location>
</feature>
<evidence type="ECO:0000256" key="13">
    <source>
        <dbReference type="RuleBase" id="RU367126"/>
    </source>
</evidence>
<dbReference type="PROSITE" id="PS50084">
    <property type="entry name" value="KH_TYPE_1"/>
    <property type="match status" value="1"/>
</dbReference>
<organism evidence="16 17">
    <name type="scientific">Scheffersomyces spartinae</name>
    <dbReference type="NCBI Taxonomy" id="45513"/>
    <lineage>
        <taxon>Eukaryota</taxon>
        <taxon>Fungi</taxon>
        <taxon>Dikarya</taxon>
        <taxon>Ascomycota</taxon>
        <taxon>Saccharomycotina</taxon>
        <taxon>Pichiomycetes</taxon>
        <taxon>Debaryomycetaceae</taxon>
        <taxon>Scheffersomyces</taxon>
    </lineage>
</organism>
<dbReference type="SMART" id="SM00343">
    <property type="entry name" value="ZnF_C2HC"/>
    <property type="match status" value="1"/>
</dbReference>
<dbReference type="RefSeq" id="XP_043050529.1">
    <property type="nucleotide sequence ID" value="XM_043194778.1"/>
</dbReference>
<dbReference type="AlphaFoldDB" id="A0A9P7VBR2"/>
<dbReference type="GeneID" id="66117467"/>
<evidence type="ECO:0000256" key="6">
    <source>
        <dbReference type="ARBA" id="ARBA00022771"/>
    </source>
</evidence>
<dbReference type="PANTHER" id="PTHR11208:SF45">
    <property type="entry name" value="SPLICING FACTOR 1"/>
    <property type="match status" value="1"/>
</dbReference>